<dbReference type="InterPro" id="IPR002821">
    <property type="entry name" value="Hydantoinase_A"/>
</dbReference>
<dbReference type="GO" id="GO:0005829">
    <property type="term" value="C:cytosol"/>
    <property type="evidence" value="ECO:0007669"/>
    <property type="project" value="TreeGrafter"/>
</dbReference>
<dbReference type="OrthoDB" id="9759608at2"/>
<sequence length="79" mass="8570">FEALAKEIGPDENGRHRTPEEIADGFLKIAVENMANAIKKISVERGHDVTHYALSCFGGAGGQHACQIADRLGMQKVHI</sequence>
<feature type="non-terminal residue" evidence="2">
    <location>
        <position position="1"/>
    </location>
</feature>
<dbReference type="AlphaFoldDB" id="A0A327JYI2"/>
<dbReference type="EMBL" id="NPEX01001007">
    <property type="protein sequence ID" value="RAI30654.1"/>
    <property type="molecule type" value="Genomic_DNA"/>
</dbReference>
<dbReference type="Pfam" id="PF01968">
    <property type="entry name" value="Hydantoinase_A"/>
    <property type="match status" value="1"/>
</dbReference>
<gene>
    <name evidence="2" type="ORF">CH341_33070</name>
</gene>
<accession>A0A327JYI2</accession>
<keyword evidence="3" id="KW-1185">Reference proteome</keyword>
<evidence type="ECO:0000313" key="2">
    <source>
        <dbReference type="EMBL" id="RAI30654.1"/>
    </source>
</evidence>
<feature type="domain" description="Hydantoinase A/oxoprolinase" evidence="1">
    <location>
        <begin position="1"/>
        <end position="78"/>
    </location>
</feature>
<dbReference type="PANTHER" id="PTHR11365">
    <property type="entry name" value="5-OXOPROLINASE RELATED"/>
    <property type="match status" value="1"/>
</dbReference>
<dbReference type="RefSeq" id="WP_146604840.1">
    <property type="nucleotide sequence ID" value="NZ_NPEX01001007.1"/>
</dbReference>
<protein>
    <recommendedName>
        <fullName evidence="1">Hydantoinase A/oxoprolinase domain-containing protein</fullName>
    </recommendedName>
</protein>
<organism evidence="2 3">
    <name type="scientific">Rhodoplanes roseus</name>
    <dbReference type="NCBI Taxonomy" id="29409"/>
    <lineage>
        <taxon>Bacteria</taxon>
        <taxon>Pseudomonadati</taxon>
        <taxon>Pseudomonadota</taxon>
        <taxon>Alphaproteobacteria</taxon>
        <taxon>Hyphomicrobiales</taxon>
        <taxon>Nitrobacteraceae</taxon>
        <taxon>Rhodoplanes</taxon>
    </lineage>
</organism>
<evidence type="ECO:0000259" key="1">
    <source>
        <dbReference type="Pfam" id="PF01968"/>
    </source>
</evidence>
<dbReference type="Proteomes" id="UP000249130">
    <property type="component" value="Unassembled WGS sequence"/>
</dbReference>
<dbReference type="GO" id="GO:0006749">
    <property type="term" value="P:glutathione metabolic process"/>
    <property type="evidence" value="ECO:0007669"/>
    <property type="project" value="TreeGrafter"/>
</dbReference>
<reference evidence="2 3" key="1">
    <citation type="submission" date="2017-07" db="EMBL/GenBank/DDBJ databases">
        <title>Draft Genome Sequences of Select Purple Nonsulfur Bacteria.</title>
        <authorList>
            <person name="Lasarre B."/>
            <person name="Mckinlay J.B."/>
        </authorList>
    </citation>
    <scope>NUCLEOTIDE SEQUENCE [LARGE SCALE GENOMIC DNA]</scope>
    <source>
        <strain evidence="2 3">DSM 5909</strain>
    </source>
</reference>
<evidence type="ECO:0000313" key="3">
    <source>
        <dbReference type="Proteomes" id="UP000249130"/>
    </source>
</evidence>
<dbReference type="InterPro" id="IPR045079">
    <property type="entry name" value="Oxoprolinase-like"/>
</dbReference>
<comment type="caution">
    <text evidence="2">The sequence shown here is derived from an EMBL/GenBank/DDBJ whole genome shotgun (WGS) entry which is preliminary data.</text>
</comment>
<proteinExistence type="predicted"/>
<dbReference type="GO" id="GO:0017168">
    <property type="term" value="F:5-oxoprolinase (ATP-hydrolyzing) activity"/>
    <property type="evidence" value="ECO:0007669"/>
    <property type="project" value="TreeGrafter"/>
</dbReference>
<dbReference type="PANTHER" id="PTHR11365:SF23">
    <property type="entry name" value="HYPOTHETICAL 5-OXOPROLINASE (EUROFUNG)-RELATED"/>
    <property type="match status" value="1"/>
</dbReference>
<feature type="non-terminal residue" evidence="2">
    <location>
        <position position="79"/>
    </location>
</feature>
<name>A0A327JYI2_9BRAD</name>